<organism evidence="1 2">
    <name type="scientific">Polyporus arcularius HHB13444</name>
    <dbReference type="NCBI Taxonomy" id="1314778"/>
    <lineage>
        <taxon>Eukaryota</taxon>
        <taxon>Fungi</taxon>
        <taxon>Dikarya</taxon>
        <taxon>Basidiomycota</taxon>
        <taxon>Agaricomycotina</taxon>
        <taxon>Agaricomycetes</taxon>
        <taxon>Polyporales</taxon>
        <taxon>Polyporaceae</taxon>
        <taxon>Polyporus</taxon>
    </lineage>
</organism>
<dbReference type="EMBL" id="ML212763">
    <property type="protein sequence ID" value="TFK78148.1"/>
    <property type="molecule type" value="Genomic_DNA"/>
</dbReference>
<dbReference type="AlphaFoldDB" id="A0A5C3NPB5"/>
<name>A0A5C3NPB5_9APHY</name>
<sequence length="304" mass="32866">MAHLSSSSPFPDPAEPCMSSTLPYKSSPGYPDLCTAARAHEPAPSYSHLPNITPIVLADPDNARTAGPVAADAMDSLNHSPTWPYNIPIPGATLSNTAPIVAIHKAVDRELKHGRRQGHSQIVGTQESIGRRVLFASPLLAMPLHTLLEGLARLLRGDQRPDRLHLENLLIQDCLATPGFSDLSTPMLASFITVILDCAYGFASSHRAVHSASAERTIHHSAHFVDTDPDLVSDVWTSSDGQTIHVSSVTYPDGHRYIFPSPHSTVSLPRVEVSVLNDVGDDCIDEEYIDDVDSDDEVPPLVDL</sequence>
<protein>
    <submittedName>
        <fullName evidence="1">Uncharacterized protein</fullName>
    </submittedName>
</protein>
<dbReference type="Proteomes" id="UP000308197">
    <property type="component" value="Unassembled WGS sequence"/>
</dbReference>
<keyword evidence="2" id="KW-1185">Reference proteome</keyword>
<reference evidence="1 2" key="1">
    <citation type="journal article" date="2019" name="Nat. Ecol. Evol.">
        <title>Megaphylogeny resolves global patterns of mushroom evolution.</title>
        <authorList>
            <person name="Varga T."/>
            <person name="Krizsan K."/>
            <person name="Foldi C."/>
            <person name="Dima B."/>
            <person name="Sanchez-Garcia M."/>
            <person name="Sanchez-Ramirez S."/>
            <person name="Szollosi G.J."/>
            <person name="Szarkandi J.G."/>
            <person name="Papp V."/>
            <person name="Albert L."/>
            <person name="Andreopoulos W."/>
            <person name="Angelini C."/>
            <person name="Antonin V."/>
            <person name="Barry K.W."/>
            <person name="Bougher N.L."/>
            <person name="Buchanan P."/>
            <person name="Buyck B."/>
            <person name="Bense V."/>
            <person name="Catcheside P."/>
            <person name="Chovatia M."/>
            <person name="Cooper J."/>
            <person name="Damon W."/>
            <person name="Desjardin D."/>
            <person name="Finy P."/>
            <person name="Geml J."/>
            <person name="Haridas S."/>
            <person name="Hughes K."/>
            <person name="Justo A."/>
            <person name="Karasinski D."/>
            <person name="Kautmanova I."/>
            <person name="Kiss B."/>
            <person name="Kocsube S."/>
            <person name="Kotiranta H."/>
            <person name="LaButti K.M."/>
            <person name="Lechner B.E."/>
            <person name="Liimatainen K."/>
            <person name="Lipzen A."/>
            <person name="Lukacs Z."/>
            <person name="Mihaltcheva S."/>
            <person name="Morgado L.N."/>
            <person name="Niskanen T."/>
            <person name="Noordeloos M.E."/>
            <person name="Ohm R.A."/>
            <person name="Ortiz-Santana B."/>
            <person name="Ovrebo C."/>
            <person name="Racz N."/>
            <person name="Riley R."/>
            <person name="Savchenko A."/>
            <person name="Shiryaev A."/>
            <person name="Soop K."/>
            <person name="Spirin V."/>
            <person name="Szebenyi C."/>
            <person name="Tomsovsky M."/>
            <person name="Tulloss R.E."/>
            <person name="Uehling J."/>
            <person name="Grigoriev I.V."/>
            <person name="Vagvolgyi C."/>
            <person name="Papp T."/>
            <person name="Martin F.M."/>
            <person name="Miettinen O."/>
            <person name="Hibbett D.S."/>
            <person name="Nagy L.G."/>
        </authorList>
    </citation>
    <scope>NUCLEOTIDE SEQUENCE [LARGE SCALE GENOMIC DNA]</scope>
    <source>
        <strain evidence="1 2">HHB13444</strain>
    </source>
</reference>
<gene>
    <name evidence="1" type="ORF">K466DRAFT_607266</name>
</gene>
<dbReference type="InParanoid" id="A0A5C3NPB5"/>
<proteinExistence type="predicted"/>
<accession>A0A5C3NPB5</accession>
<evidence type="ECO:0000313" key="1">
    <source>
        <dbReference type="EMBL" id="TFK78148.1"/>
    </source>
</evidence>
<evidence type="ECO:0000313" key="2">
    <source>
        <dbReference type="Proteomes" id="UP000308197"/>
    </source>
</evidence>